<dbReference type="EMBL" id="BPLR01004392">
    <property type="protein sequence ID" value="GIX94554.1"/>
    <property type="molecule type" value="Genomic_DNA"/>
</dbReference>
<evidence type="ECO:0000313" key="1">
    <source>
        <dbReference type="EMBL" id="GIX94554.1"/>
    </source>
</evidence>
<organism evidence="1 2">
    <name type="scientific">Caerostris extrusa</name>
    <name type="common">Bark spider</name>
    <name type="synonym">Caerostris bankana</name>
    <dbReference type="NCBI Taxonomy" id="172846"/>
    <lineage>
        <taxon>Eukaryota</taxon>
        <taxon>Metazoa</taxon>
        <taxon>Ecdysozoa</taxon>
        <taxon>Arthropoda</taxon>
        <taxon>Chelicerata</taxon>
        <taxon>Arachnida</taxon>
        <taxon>Araneae</taxon>
        <taxon>Araneomorphae</taxon>
        <taxon>Entelegynae</taxon>
        <taxon>Araneoidea</taxon>
        <taxon>Araneidae</taxon>
        <taxon>Caerostris</taxon>
    </lineage>
</organism>
<keyword evidence="2" id="KW-1185">Reference proteome</keyword>
<name>A0AAV4PBZ9_CAEEX</name>
<accession>A0AAV4PBZ9</accession>
<dbReference type="Proteomes" id="UP001054945">
    <property type="component" value="Unassembled WGS sequence"/>
</dbReference>
<evidence type="ECO:0000313" key="2">
    <source>
        <dbReference type="Proteomes" id="UP001054945"/>
    </source>
</evidence>
<protein>
    <submittedName>
        <fullName evidence="1">Uncharacterized protein</fullName>
    </submittedName>
</protein>
<gene>
    <name evidence="1" type="ORF">CEXT_294761</name>
</gene>
<sequence>MALREYFLTLPKSEGTCVATQEARKSSPMESRSKLERSSRLFSNIPRVVWEGVLKACHFYFCQGRNLAKGQRPTMTDILLSRGFD</sequence>
<comment type="caution">
    <text evidence="1">The sequence shown here is derived from an EMBL/GenBank/DDBJ whole genome shotgun (WGS) entry which is preliminary data.</text>
</comment>
<reference evidence="1 2" key="1">
    <citation type="submission" date="2021-06" db="EMBL/GenBank/DDBJ databases">
        <title>Caerostris extrusa draft genome.</title>
        <authorList>
            <person name="Kono N."/>
            <person name="Arakawa K."/>
        </authorList>
    </citation>
    <scope>NUCLEOTIDE SEQUENCE [LARGE SCALE GENOMIC DNA]</scope>
</reference>
<dbReference type="AlphaFoldDB" id="A0AAV4PBZ9"/>
<proteinExistence type="predicted"/>